<dbReference type="Proteomes" id="UP000095765">
    <property type="component" value="Unassembled WGS sequence"/>
</dbReference>
<dbReference type="Proteomes" id="UP000260828">
    <property type="component" value="Unassembled WGS sequence"/>
</dbReference>
<evidence type="ECO:0000313" key="3">
    <source>
        <dbReference type="EMBL" id="RGE64707.1"/>
    </source>
</evidence>
<sequence>MTTATTRRTTRLTQLSLLVALLAVLGFTPLGFIMIPPVSITLMHIPVIIGAILLGPLDGAILGGVFGCISLFKAVTTPGGPVDLLFSPAASGAPVSSLIMCLAPRILLGVIAALVYKAAQRAGMRPELCIGAAAAIAAVSHTVMVLGCLWIFFQAIALKEVFLTIISVNGLCELAAAIILSVFVCRPVQIFLKARR</sequence>
<name>A0A174UH11_9FIRM</name>
<protein>
    <submittedName>
        <fullName evidence="2 3">ECF transporter S component</fullName>
    </submittedName>
</protein>
<feature type="transmembrane region" description="Helical" evidence="1">
    <location>
        <begin position="128"/>
        <end position="156"/>
    </location>
</feature>
<keyword evidence="1" id="KW-0472">Membrane</keyword>
<feature type="transmembrane region" description="Helical" evidence="1">
    <location>
        <begin position="12"/>
        <end position="35"/>
    </location>
</feature>
<dbReference type="OrthoDB" id="9813540at2"/>
<dbReference type="Gene3D" id="1.10.1760.20">
    <property type="match status" value="1"/>
</dbReference>
<organism evidence="2 4">
    <name type="scientific">Anaerotruncus colihominis</name>
    <dbReference type="NCBI Taxonomy" id="169435"/>
    <lineage>
        <taxon>Bacteria</taxon>
        <taxon>Bacillati</taxon>
        <taxon>Bacillota</taxon>
        <taxon>Clostridia</taxon>
        <taxon>Eubacteriales</taxon>
        <taxon>Oscillospiraceae</taxon>
        <taxon>Anaerotruncus</taxon>
    </lineage>
</organism>
<evidence type="ECO:0000256" key="1">
    <source>
        <dbReference type="SAM" id="Phobius"/>
    </source>
</evidence>
<evidence type="ECO:0000313" key="5">
    <source>
        <dbReference type="Proteomes" id="UP000260828"/>
    </source>
</evidence>
<reference evidence="2 4" key="1">
    <citation type="submission" date="2015-09" db="EMBL/GenBank/DDBJ databases">
        <authorList>
            <consortium name="Pathogen Informatics"/>
        </authorList>
    </citation>
    <scope>NUCLEOTIDE SEQUENCE [LARGE SCALE GENOMIC DNA]</scope>
    <source>
        <strain evidence="2 4">2789STDY5834939</strain>
    </source>
</reference>
<dbReference type="GO" id="GO:0022857">
    <property type="term" value="F:transmembrane transporter activity"/>
    <property type="evidence" value="ECO:0007669"/>
    <property type="project" value="InterPro"/>
</dbReference>
<dbReference type="RefSeq" id="WP_006874745.1">
    <property type="nucleotide sequence ID" value="NZ_CABIWA010000019.1"/>
</dbReference>
<dbReference type="EMBL" id="CZBE01000037">
    <property type="protein sequence ID" value="CUQ21572.1"/>
    <property type="molecule type" value="Genomic_DNA"/>
</dbReference>
<keyword evidence="1" id="KW-1133">Transmembrane helix</keyword>
<dbReference type="EMBL" id="QVME01000015">
    <property type="protein sequence ID" value="RGE64707.1"/>
    <property type="molecule type" value="Genomic_DNA"/>
</dbReference>
<accession>A0A174UH11</accession>
<gene>
    <name evidence="2" type="primary">panT_2</name>
    <name evidence="3" type="ORF">DXC40_17665</name>
    <name evidence="2" type="ORF">ERS852551_03575</name>
</gene>
<feature type="transmembrane region" description="Helical" evidence="1">
    <location>
        <begin position="47"/>
        <end position="72"/>
    </location>
</feature>
<evidence type="ECO:0000313" key="4">
    <source>
        <dbReference type="Proteomes" id="UP000095765"/>
    </source>
</evidence>
<reference evidence="3 5" key="2">
    <citation type="submission" date="2018-08" db="EMBL/GenBank/DDBJ databases">
        <title>A genome reference for cultivated species of the human gut microbiota.</title>
        <authorList>
            <person name="Zou Y."/>
            <person name="Xue W."/>
            <person name="Luo G."/>
        </authorList>
    </citation>
    <scope>NUCLEOTIDE SEQUENCE [LARGE SCALE GENOMIC DNA]</scope>
    <source>
        <strain evidence="3 5">TF05-12AC</strain>
    </source>
</reference>
<keyword evidence="1" id="KW-0812">Transmembrane</keyword>
<dbReference type="AlphaFoldDB" id="A0A174UH11"/>
<evidence type="ECO:0000313" key="2">
    <source>
        <dbReference type="EMBL" id="CUQ21572.1"/>
    </source>
</evidence>
<dbReference type="Pfam" id="PF12822">
    <property type="entry name" value="ECF_trnsprt"/>
    <property type="match status" value="1"/>
</dbReference>
<proteinExistence type="predicted"/>
<dbReference type="InterPro" id="IPR024529">
    <property type="entry name" value="ECF_trnsprt_substrate-spec"/>
</dbReference>
<feature type="transmembrane region" description="Helical" evidence="1">
    <location>
        <begin position="162"/>
        <end position="185"/>
    </location>
</feature>